<evidence type="ECO:0000256" key="8">
    <source>
        <dbReference type="ARBA" id="ARBA00022989"/>
    </source>
</evidence>
<proteinExistence type="inferred from homology"/>
<dbReference type="GO" id="GO:0006493">
    <property type="term" value="P:protein O-linked glycosylation"/>
    <property type="evidence" value="ECO:0007669"/>
    <property type="project" value="TreeGrafter"/>
</dbReference>
<comment type="subcellular location">
    <subcellularLocation>
        <location evidence="1 13">Golgi apparatus membrane</location>
        <topology evidence="1 13">Single-pass type II membrane protein</topology>
    </subcellularLocation>
</comment>
<reference evidence="14" key="4">
    <citation type="submission" date="2025-08" db="UniProtKB">
        <authorList>
            <consortium name="Ensembl"/>
        </authorList>
    </citation>
    <scope>IDENTIFICATION</scope>
</reference>
<evidence type="ECO:0000256" key="4">
    <source>
        <dbReference type="ARBA" id="ARBA00022676"/>
    </source>
</evidence>
<dbReference type="Gene3D" id="3.90.550.50">
    <property type="match status" value="1"/>
</dbReference>
<keyword evidence="15" id="KW-1185">Reference proteome</keyword>
<evidence type="ECO:0000313" key="15">
    <source>
        <dbReference type="Proteomes" id="UP000314983"/>
    </source>
</evidence>
<organism evidence="14 15">
    <name type="scientific">Electrophorus electricus</name>
    <name type="common">Electric eel</name>
    <name type="synonym">Gymnotus electricus</name>
    <dbReference type="NCBI Taxonomy" id="8005"/>
    <lineage>
        <taxon>Eukaryota</taxon>
        <taxon>Metazoa</taxon>
        <taxon>Chordata</taxon>
        <taxon>Craniata</taxon>
        <taxon>Vertebrata</taxon>
        <taxon>Euteleostomi</taxon>
        <taxon>Actinopterygii</taxon>
        <taxon>Neopterygii</taxon>
        <taxon>Teleostei</taxon>
        <taxon>Ostariophysi</taxon>
        <taxon>Gymnotiformes</taxon>
        <taxon>Gymnotoidei</taxon>
        <taxon>Gymnotidae</taxon>
        <taxon>Electrophorus</taxon>
    </lineage>
</organism>
<evidence type="ECO:0000256" key="13">
    <source>
        <dbReference type="RuleBase" id="RU363063"/>
    </source>
</evidence>
<dbReference type="GeneTree" id="ENSGT00940000163421"/>
<dbReference type="AlphaFoldDB" id="A0A4W4E5Q8"/>
<evidence type="ECO:0000256" key="1">
    <source>
        <dbReference type="ARBA" id="ARBA00004323"/>
    </source>
</evidence>
<evidence type="ECO:0000256" key="11">
    <source>
        <dbReference type="ARBA" id="ARBA00023136"/>
    </source>
</evidence>
<keyword evidence="5" id="KW-0808">Transferase</keyword>
<dbReference type="GO" id="GO:0000139">
    <property type="term" value="C:Golgi membrane"/>
    <property type="evidence" value="ECO:0007669"/>
    <property type="project" value="UniProtKB-SubCell"/>
</dbReference>
<comment type="similarity">
    <text evidence="3 13">Belongs to the glycosyltransferase 31 family.</text>
</comment>
<evidence type="ECO:0000256" key="5">
    <source>
        <dbReference type="ARBA" id="ARBA00022679"/>
    </source>
</evidence>
<dbReference type="EC" id="2.4.1.-" evidence="13"/>
<evidence type="ECO:0000256" key="3">
    <source>
        <dbReference type="ARBA" id="ARBA00008661"/>
    </source>
</evidence>
<dbReference type="PANTHER" id="PTHR11214">
    <property type="entry name" value="BETA-1,3-N-ACETYLGLUCOSAMINYLTRANSFERASE"/>
    <property type="match status" value="1"/>
</dbReference>
<sequence>MALLVFYYVNLSEVSEIWMSTIQILYNATITRGASNITFNTTSPLWSTTAIASVSDPSALSSQLTSVSVTEPCKPATPYHVAYPCSYRYIFNEPERCRKENPFLVLMVPVAPGNREARDVVRSTWGTEKLVMDKVVSLFFLLGDVSPEARNEQQQNVSQESEEYHDIVQSDFLDTYTNLTIKTMVIMEWLASHCRNASYAMKIDSDMFLNVNTLMNKLFQAPRQTYITGLVASSGMVLRDPHSKWYLPKDIFPEDYYPPYALGLGYVFSLDMPEKFIEGAKHVKAVYIEDVYLGLCMRYLGMPFTNSPGDLFHVVPVPYDRCRYSKLIATTTRNIQEQINSWKDLMQPGPPC</sequence>
<evidence type="ECO:0000256" key="12">
    <source>
        <dbReference type="ARBA" id="ARBA00023180"/>
    </source>
</evidence>
<dbReference type="InterPro" id="IPR002659">
    <property type="entry name" value="Glyco_trans_31"/>
</dbReference>
<keyword evidence="10" id="KW-0443">Lipid metabolism</keyword>
<evidence type="ECO:0000256" key="7">
    <source>
        <dbReference type="ARBA" id="ARBA00022968"/>
    </source>
</evidence>
<evidence type="ECO:0000256" key="10">
    <source>
        <dbReference type="ARBA" id="ARBA00023098"/>
    </source>
</evidence>
<dbReference type="STRING" id="8005.ENSEEEP00000006593"/>
<evidence type="ECO:0000256" key="9">
    <source>
        <dbReference type="ARBA" id="ARBA00023034"/>
    </source>
</evidence>
<evidence type="ECO:0000256" key="6">
    <source>
        <dbReference type="ARBA" id="ARBA00022692"/>
    </source>
</evidence>
<reference evidence="14" key="3">
    <citation type="submission" date="2020-05" db="EMBL/GenBank/DDBJ databases">
        <title>Electrophorus electricus (electric eel) genome, fEleEle1, primary haplotype.</title>
        <authorList>
            <person name="Myers G."/>
            <person name="Meyer A."/>
            <person name="Fedrigo O."/>
            <person name="Formenti G."/>
            <person name="Rhie A."/>
            <person name="Tracey A."/>
            <person name="Sims Y."/>
            <person name="Jarvis E.D."/>
        </authorList>
    </citation>
    <scope>NUCLEOTIDE SEQUENCE [LARGE SCALE GENOMIC DNA]</scope>
</reference>
<dbReference type="GO" id="GO:0006629">
    <property type="term" value="P:lipid metabolic process"/>
    <property type="evidence" value="ECO:0007669"/>
    <property type="project" value="UniProtKB-KW"/>
</dbReference>
<reference evidence="15" key="1">
    <citation type="journal article" date="2014" name="Science">
        <title>Nonhuman genetics. Genomic basis for the convergent evolution of electric organs.</title>
        <authorList>
            <person name="Gallant J.R."/>
            <person name="Traeger L.L."/>
            <person name="Volkening J.D."/>
            <person name="Moffett H."/>
            <person name="Chen P.H."/>
            <person name="Novina C.D."/>
            <person name="Phillips G.N.Jr."/>
            <person name="Anand R."/>
            <person name="Wells G.B."/>
            <person name="Pinch M."/>
            <person name="Guth R."/>
            <person name="Unguez G.A."/>
            <person name="Albert J.S."/>
            <person name="Zakon H.H."/>
            <person name="Samanta M.P."/>
            <person name="Sussman M.R."/>
        </authorList>
    </citation>
    <scope>NUCLEOTIDE SEQUENCE [LARGE SCALE GENOMIC DNA]</scope>
</reference>
<evidence type="ECO:0000256" key="2">
    <source>
        <dbReference type="ARBA" id="ARBA00004922"/>
    </source>
</evidence>
<keyword evidence="12" id="KW-0325">Glycoprotein</keyword>
<dbReference type="PANTHER" id="PTHR11214:SF115">
    <property type="entry name" value="HEXOSYLTRANSFERASE"/>
    <property type="match status" value="1"/>
</dbReference>
<dbReference type="Pfam" id="PF01762">
    <property type="entry name" value="Galactosyl_T"/>
    <property type="match status" value="1"/>
</dbReference>
<keyword evidence="8" id="KW-1133">Transmembrane helix</keyword>
<keyword evidence="11" id="KW-0472">Membrane</keyword>
<comment type="pathway">
    <text evidence="2">Protein modification; protein glycosylation.</text>
</comment>
<keyword evidence="6" id="KW-0812">Transmembrane</keyword>
<accession>A0A4W4E5Q8</accession>
<dbReference type="GO" id="GO:0008499">
    <property type="term" value="F:N-acetyl-beta-D-glucosaminide beta-(1,3)-galactosyltransferase activity"/>
    <property type="evidence" value="ECO:0007669"/>
    <property type="project" value="TreeGrafter"/>
</dbReference>
<keyword evidence="9 13" id="KW-0333">Golgi apparatus</keyword>
<reference evidence="15" key="2">
    <citation type="journal article" date="2017" name="Sci. Adv.">
        <title>A tail of two voltages: Proteomic comparison of the three electric organs of the electric eel.</title>
        <authorList>
            <person name="Traeger L.L."/>
            <person name="Sabat G."/>
            <person name="Barrett-Wilt G.A."/>
            <person name="Wells G.B."/>
            <person name="Sussman M.R."/>
        </authorList>
    </citation>
    <scope>NUCLEOTIDE SEQUENCE [LARGE SCALE GENOMIC DNA]</scope>
</reference>
<dbReference type="Proteomes" id="UP000314983">
    <property type="component" value="Chromosome 1"/>
</dbReference>
<name>A0A4W4E5Q8_ELEEL</name>
<keyword evidence="4 13" id="KW-0328">Glycosyltransferase</keyword>
<dbReference type="OMA" id="YHATITR"/>
<dbReference type="FunFam" id="3.90.550.50:FF:000001">
    <property type="entry name" value="Hexosyltransferase"/>
    <property type="match status" value="1"/>
</dbReference>
<evidence type="ECO:0000313" key="14">
    <source>
        <dbReference type="Ensembl" id="ENSEEEP00000006593.2"/>
    </source>
</evidence>
<protein>
    <recommendedName>
        <fullName evidence="13">Hexosyltransferase</fullName>
        <ecNumber evidence="13">2.4.1.-</ecNumber>
    </recommendedName>
</protein>
<reference evidence="14" key="5">
    <citation type="submission" date="2025-09" db="UniProtKB">
        <authorList>
            <consortium name="Ensembl"/>
        </authorList>
    </citation>
    <scope>IDENTIFICATION</scope>
</reference>
<keyword evidence="7" id="KW-0735">Signal-anchor</keyword>
<dbReference type="Ensembl" id="ENSEEET00000006685.2">
    <property type="protein sequence ID" value="ENSEEEP00000006593.2"/>
    <property type="gene ID" value="ENSEEEG00000003493.2"/>
</dbReference>
<gene>
    <name evidence="14" type="primary">LOC113577983</name>
</gene>